<feature type="domain" description="TRAM" evidence="4">
    <location>
        <begin position="1"/>
        <end position="53"/>
    </location>
</feature>
<dbReference type="InterPro" id="IPR012340">
    <property type="entry name" value="NA-bd_OB-fold"/>
</dbReference>
<gene>
    <name evidence="5" type="ORF">UFOPK2754_03442</name>
    <name evidence="6" type="ORF">UFOPK3543_02988</name>
    <name evidence="7" type="ORF">UFOPK3967_02846</name>
</gene>
<dbReference type="InterPro" id="IPR002792">
    <property type="entry name" value="TRAM_dom"/>
</dbReference>
<dbReference type="PANTHER" id="PTHR11061:SF30">
    <property type="entry name" value="TRNA (URACIL(54)-C(5))-METHYLTRANSFERASE"/>
    <property type="match status" value="1"/>
</dbReference>
<protein>
    <submittedName>
        <fullName evidence="7">Unannotated protein</fullName>
    </submittedName>
</protein>
<dbReference type="GO" id="GO:0070475">
    <property type="term" value="P:rRNA base methylation"/>
    <property type="evidence" value="ECO:0007669"/>
    <property type="project" value="TreeGrafter"/>
</dbReference>
<dbReference type="InterPro" id="IPR029063">
    <property type="entry name" value="SAM-dependent_MTases_sf"/>
</dbReference>
<dbReference type="GO" id="GO:0070041">
    <property type="term" value="F:rRNA (uridine-C5-)-methyltransferase activity"/>
    <property type="evidence" value="ECO:0007669"/>
    <property type="project" value="TreeGrafter"/>
</dbReference>
<dbReference type="PROSITE" id="PS01231">
    <property type="entry name" value="TRMA_2"/>
    <property type="match status" value="1"/>
</dbReference>
<dbReference type="SUPFAM" id="SSF50249">
    <property type="entry name" value="Nucleic acid-binding proteins"/>
    <property type="match status" value="1"/>
</dbReference>
<dbReference type="InterPro" id="IPR010280">
    <property type="entry name" value="U5_MeTrfase_fam"/>
</dbReference>
<dbReference type="Gene3D" id="3.40.50.150">
    <property type="entry name" value="Vaccinia Virus protein VP39"/>
    <property type="match status" value="1"/>
</dbReference>
<dbReference type="AlphaFoldDB" id="A0A6J7QX94"/>
<dbReference type="InterPro" id="IPR030391">
    <property type="entry name" value="MeTrfase_TrmA_CS"/>
</dbReference>
<organism evidence="7">
    <name type="scientific">freshwater metagenome</name>
    <dbReference type="NCBI Taxonomy" id="449393"/>
    <lineage>
        <taxon>unclassified sequences</taxon>
        <taxon>metagenomes</taxon>
        <taxon>ecological metagenomes</taxon>
    </lineage>
</organism>
<keyword evidence="2" id="KW-0808">Transferase</keyword>
<dbReference type="Pfam" id="PF01938">
    <property type="entry name" value="TRAM"/>
    <property type="match status" value="1"/>
</dbReference>
<reference evidence="7" key="1">
    <citation type="submission" date="2020-05" db="EMBL/GenBank/DDBJ databases">
        <authorList>
            <person name="Chiriac C."/>
            <person name="Salcher M."/>
            <person name="Ghai R."/>
            <person name="Kavagutti S V."/>
        </authorList>
    </citation>
    <scope>NUCLEOTIDE SEQUENCE</scope>
</reference>
<dbReference type="Gene3D" id="2.40.50.140">
    <property type="entry name" value="Nucleic acid-binding proteins"/>
    <property type="match status" value="1"/>
</dbReference>
<evidence type="ECO:0000256" key="2">
    <source>
        <dbReference type="ARBA" id="ARBA00022679"/>
    </source>
</evidence>
<keyword evidence="3" id="KW-0949">S-adenosyl-L-methionine</keyword>
<keyword evidence="1" id="KW-0489">Methyltransferase</keyword>
<dbReference type="EMBL" id="CAFBMH010000184">
    <property type="protein sequence ID" value="CAB4936716.1"/>
    <property type="molecule type" value="Genomic_DNA"/>
</dbReference>
<accession>A0A6J7QX94</accession>
<evidence type="ECO:0000313" key="6">
    <source>
        <dbReference type="EMBL" id="CAB4936716.1"/>
    </source>
</evidence>
<dbReference type="SUPFAM" id="SSF53335">
    <property type="entry name" value="S-adenosyl-L-methionine-dependent methyltransferases"/>
    <property type="match status" value="1"/>
</dbReference>
<dbReference type="Pfam" id="PF05958">
    <property type="entry name" value="tRNA_U5-meth_tr"/>
    <property type="match status" value="1"/>
</dbReference>
<dbReference type="PANTHER" id="PTHR11061">
    <property type="entry name" value="RNA M5U METHYLTRANSFERASE"/>
    <property type="match status" value="1"/>
</dbReference>
<evidence type="ECO:0000313" key="7">
    <source>
        <dbReference type="EMBL" id="CAB5022390.1"/>
    </source>
</evidence>
<evidence type="ECO:0000259" key="4">
    <source>
        <dbReference type="PROSITE" id="PS50926"/>
    </source>
</evidence>
<sequence length="403" mass="43297">MQLRTTAFAKGGEAIARESTGRVVFIAGALPDETVEVELTEERKEFARARVLEVIEASPDRIAPPCPHVAEGCGGCDLQHATPEAQLRLKQGIVLDVLRKIGRFADEDLPEIDVVPLAATGYRTTVRGLVLNERFAFQRRGSNDPIGVESCLVLHPLLDELVREGRFGNAHAVTLRCGARSGERLAFFEPRVPRRRQLPDDVVTAGSAELRADRKGQMPSYREVVAGHTFRISATSFFQVRAGGADALVDTVRSMAGPIDQSTRFVDLYGGVGLFAATVGAAAGLLTLVEQSAAAVRDARINLGGRDARIISGAVEAWTPERADVVVADPARSGLGKLGVAKIAGTRASRVVLVSCDPAAFARDAQLLKAKKYRLERCTIVDLFPQTSHVEVVSSFVPDAPDD</sequence>
<dbReference type="EMBL" id="CAEZYR010000247">
    <property type="protein sequence ID" value="CAB4777169.1"/>
    <property type="molecule type" value="Genomic_DNA"/>
</dbReference>
<evidence type="ECO:0000256" key="3">
    <source>
        <dbReference type="ARBA" id="ARBA00022691"/>
    </source>
</evidence>
<dbReference type="PROSITE" id="PS51687">
    <property type="entry name" value="SAM_MT_RNA_M5U"/>
    <property type="match status" value="1"/>
</dbReference>
<dbReference type="PROSITE" id="PS50926">
    <property type="entry name" value="TRAM"/>
    <property type="match status" value="1"/>
</dbReference>
<name>A0A6J7QX94_9ZZZZ</name>
<proteinExistence type="predicted"/>
<evidence type="ECO:0000256" key="1">
    <source>
        <dbReference type="ARBA" id="ARBA00022603"/>
    </source>
</evidence>
<dbReference type="Gene3D" id="2.40.50.1070">
    <property type="match status" value="1"/>
</dbReference>
<dbReference type="EMBL" id="CAFBOS010000253">
    <property type="protein sequence ID" value="CAB5022390.1"/>
    <property type="molecule type" value="Genomic_DNA"/>
</dbReference>
<evidence type="ECO:0000313" key="5">
    <source>
        <dbReference type="EMBL" id="CAB4777169.1"/>
    </source>
</evidence>